<feature type="compositionally biased region" description="Polar residues" evidence="1">
    <location>
        <begin position="1620"/>
        <end position="1629"/>
    </location>
</feature>
<feature type="compositionally biased region" description="Basic and acidic residues" evidence="1">
    <location>
        <begin position="1146"/>
        <end position="1158"/>
    </location>
</feature>
<feature type="compositionally biased region" description="Low complexity" evidence="1">
    <location>
        <begin position="2186"/>
        <end position="2198"/>
    </location>
</feature>
<feature type="region of interest" description="Disordered" evidence="1">
    <location>
        <begin position="879"/>
        <end position="925"/>
    </location>
</feature>
<feature type="compositionally biased region" description="Low complexity" evidence="1">
    <location>
        <begin position="1174"/>
        <end position="1186"/>
    </location>
</feature>
<feature type="compositionally biased region" description="Low complexity" evidence="1">
    <location>
        <begin position="1871"/>
        <end position="1883"/>
    </location>
</feature>
<feature type="compositionally biased region" description="Polar residues" evidence="1">
    <location>
        <begin position="1001"/>
        <end position="1013"/>
    </location>
</feature>
<feature type="compositionally biased region" description="Polar residues" evidence="1">
    <location>
        <begin position="1751"/>
        <end position="1765"/>
    </location>
</feature>
<evidence type="ECO:0000313" key="3">
    <source>
        <dbReference type="EMBL" id="OXA36801.1"/>
    </source>
</evidence>
<feature type="compositionally biased region" description="Polar residues" evidence="1">
    <location>
        <begin position="2381"/>
        <end position="2395"/>
    </location>
</feature>
<feature type="compositionally biased region" description="Polar residues" evidence="1">
    <location>
        <begin position="787"/>
        <end position="829"/>
    </location>
</feature>
<dbReference type="Proteomes" id="UP000198287">
    <property type="component" value="Unassembled WGS sequence"/>
</dbReference>
<feature type="compositionally biased region" description="Basic and acidic residues" evidence="1">
    <location>
        <begin position="1461"/>
        <end position="1473"/>
    </location>
</feature>
<feature type="compositionally biased region" description="Basic and acidic residues" evidence="1">
    <location>
        <begin position="1565"/>
        <end position="1578"/>
    </location>
</feature>
<feature type="compositionally biased region" description="Polar residues" evidence="1">
    <location>
        <begin position="949"/>
        <end position="963"/>
    </location>
</feature>
<feature type="compositionally biased region" description="Low complexity" evidence="1">
    <location>
        <begin position="2291"/>
        <end position="2303"/>
    </location>
</feature>
<feature type="compositionally biased region" description="Low complexity" evidence="1">
    <location>
        <begin position="1069"/>
        <end position="1081"/>
    </location>
</feature>
<accession>A0A226CWP5</accession>
<feature type="compositionally biased region" description="Low complexity" evidence="1">
    <location>
        <begin position="1766"/>
        <end position="1778"/>
    </location>
</feature>
<feature type="compositionally biased region" description="Polar residues" evidence="1">
    <location>
        <begin position="1646"/>
        <end position="1660"/>
    </location>
</feature>
<feature type="compositionally biased region" description="Low complexity" evidence="1">
    <location>
        <begin position="1279"/>
        <end position="1291"/>
    </location>
</feature>
<feature type="compositionally biased region" description="Basic and acidic residues" evidence="1">
    <location>
        <begin position="1738"/>
        <end position="1750"/>
    </location>
</feature>
<organism evidence="3 4">
    <name type="scientific">Folsomia candida</name>
    <name type="common">Springtail</name>
    <dbReference type="NCBI Taxonomy" id="158441"/>
    <lineage>
        <taxon>Eukaryota</taxon>
        <taxon>Metazoa</taxon>
        <taxon>Ecdysozoa</taxon>
        <taxon>Arthropoda</taxon>
        <taxon>Hexapoda</taxon>
        <taxon>Collembola</taxon>
        <taxon>Entomobryomorpha</taxon>
        <taxon>Isotomoidea</taxon>
        <taxon>Isotomidae</taxon>
        <taxon>Proisotominae</taxon>
        <taxon>Folsomia</taxon>
    </lineage>
</organism>
<reference evidence="3 4" key="1">
    <citation type="submission" date="2015-12" db="EMBL/GenBank/DDBJ databases">
        <title>The genome of Folsomia candida.</title>
        <authorList>
            <person name="Faddeeva A."/>
            <person name="Derks M.F."/>
            <person name="Anvar Y."/>
            <person name="Smit S."/>
            <person name="Van Straalen N."/>
            <person name="Roelofs D."/>
        </authorList>
    </citation>
    <scope>NUCLEOTIDE SEQUENCE [LARGE SCALE GENOMIC DNA]</scope>
    <source>
        <strain evidence="3 4">VU population</strain>
        <tissue evidence="3">Whole body</tissue>
    </source>
</reference>
<feature type="compositionally biased region" description="Polar residues" evidence="1">
    <location>
        <begin position="1159"/>
        <end position="1173"/>
    </location>
</feature>
<feature type="compositionally biased region" description="Polar residues" evidence="1">
    <location>
        <begin position="261"/>
        <end position="271"/>
    </location>
</feature>
<feature type="non-terminal residue" evidence="3">
    <location>
        <position position="2464"/>
    </location>
</feature>
<feature type="compositionally biased region" description="Polar residues" evidence="1">
    <location>
        <begin position="2171"/>
        <end position="2185"/>
    </location>
</feature>
<feature type="compositionally biased region" description="Polar residues" evidence="1">
    <location>
        <begin position="2223"/>
        <end position="2235"/>
    </location>
</feature>
<feature type="compositionally biased region" description="Polar residues" evidence="1">
    <location>
        <begin position="1421"/>
        <end position="1433"/>
    </location>
</feature>
<evidence type="ECO:0000313" key="4">
    <source>
        <dbReference type="Proteomes" id="UP000198287"/>
    </source>
</evidence>
<feature type="region of interest" description="Disordered" evidence="1">
    <location>
        <begin position="564"/>
        <end position="584"/>
    </location>
</feature>
<feature type="compositionally biased region" description="Polar residues" evidence="1">
    <location>
        <begin position="1526"/>
        <end position="1564"/>
    </location>
</feature>
<feature type="compositionally biased region" description="Polar residues" evidence="1">
    <location>
        <begin position="2328"/>
        <end position="2340"/>
    </location>
</feature>
<feature type="compositionally biased region" description="Polar residues" evidence="1">
    <location>
        <begin position="1474"/>
        <end position="1488"/>
    </location>
</feature>
<comment type="caution">
    <text evidence="3">The sequence shown here is derived from an EMBL/GenBank/DDBJ whole genome shotgun (WGS) entry which is preliminary data.</text>
</comment>
<feature type="region of interest" description="Disordered" evidence="1">
    <location>
        <begin position="778"/>
        <end position="844"/>
    </location>
</feature>
<feature type="compositionally biased region" description="Basic and acidic residues" evidence="1">
    <location>
        <begin position="1948"/>
        <end position="1960"/>
    </location>
</feature>
<feature type="compositionally biased region" description="Polar residues" evidence="1">
    <location>
        <begin position="2118"/>
        <end position="2130"/>
    </location>
</feature>
<feature type="compositionally biased region" description="Polar residues" evidence="1">
    <location>
        <begin position="1961"/>
        <end position="1975"/>
    </location>
</feature>
<feature type="compositionally biased region" description="Basic and acidic residues" evidence="1">
    <location>
        <begin position="1041"/>
        <end position="1053"/>
    </location>
</feature>
<feature type="compositionally biased region" description="Basic and acidic residues" evidence="1">
    <location>
        <begin position="2263"/>
        <end position="2275"/>
    </location>
</feature>
<dbReference type="EMBL" id="LNIX01000072">
    <property type="protein sequence ID" value="OXA36801.1"/>
    <property type="molecule type" value="Genomic_DNA"/>
</dbReference>
<feature type="compositionally biased region" description="Polar residues" evidence="1">
    <location>
        <begin position="1211"/>
        <end position="1223"/>
    </location>
</feature>
<feature type="signal peptide" evidence="2">
    <location>
        <begin position="1"/>
        <end position="27"/>
    </location>
</feature>
<feature type="compositionally biased region" description="Basic and acidic residues" evidence="1">
    <location>
        <begin position="383"/>
        <end position="404"/>
    </location>
</feature>
<feature type="compositionally biased region" description="Polar residues" evidence="1">
    <location>
        <begin position="727"/>
        <end position="741"/>
    </location>
</feature>
<feature type="compositionally biased region" description="Polar residues" evidence="1">
    <location>
        <begin position="879"/>
        <end position="895"/>
    </location>
</feature>
<protein>
    <submittedName>
        <fullName evidence="3">Uncharacterized protein</fullName>
    </submittedName>
</protein>
<evidence type="ECO:0000256" key="2">
    <source>
        <dbReference type="SAM" id="SignalP"/>
    </source>
</evidence>
<feature type="compositionally biased region" description="Low complexity" evidence="1">
    <location>
        <begin position="1489"/>
        <end position="1501"/>
    </location>
</feature>
<evidence type="ECO:0000256" key="1">
    <source>
        <dbReference type="SAM" id="MobiDB-lite"/>
    </source>
</evidence>
<feature type="region of interest" description="Disordered" evidence="1">
    <location>
        <begin position="358"/>
        <end position="450"/>
    </location>
</feature>
<feature type="compositionally biased region" description="Basic and acidic residues" evidence="1">
    <location>
        <begin position="281"/>
        <end position="293"/>
    </location>
</feature>
<proteinExistence type="predicted"/>
<feature type="compositionally biased region" description="Basic and acidic residues" evidence="1">
    <location>
        <begin position="1843"/>
        <end position="1855"/>
    </location>
</feature>
<feature type="compositionally biased region" description="Low complexity" evidence="1">
    <location>
        <begin position="1594"/>
        <end position="1606"/>
    </location>
</feature>
<feature type="compositionally biased region" description="Basic and acidic residues" evidence="1">
    <location>
        <begin position="1356"/>
        <end position="1368"/>
    </location>
</feature>
<feature type="compositionally biased region" description="Low complexity" evidence="1">
    <location>
        <begin position="896"/>
        <end position="908"/>
    </location>
</feature>
<feature type="compositionally biased region" description="Low complexity" evidence="1">
    <location>
        <begin position="2396"/>
        <end position="2408"/>
    </location>
</feature>
<dbReference type="OMA" id="TPMTGNA"/>
<feature type="compositionally biased region" description="Basic and acidic residues" evidence="1">
    <location>
        <begin position="2158"/>
        <end position="2170"/>
    </location>
</feature>
<feature type="compositionally biased region" description="Polar residues" evidence="1">
    <location>
        <begin position="1267"/>
        <end position="1278"/>
    </location>
</feature>
<feature type="compositionally biased region" description="Polar residues" evidence="1">
    <location>
        <begin position="2013"/>
        <end position="2025"/>
    </location>
</feature>
<feature type="compositionally biased region" description="Polar residues" evidence="1">
    <location>
        <begin position="2066"/>
        <end position="2080"/>
    </location>
</feature>
<feature type="chain" id="PRO_5012443387" evidence="2">
    <location>
        <begin position="28"/>
        <end position="2464"/>
    </location>
</feature>
<feature type="region of interest" description="Disordered" evidence="1">
    <location>
        <begin position="227"/>
        <end position="328"/>
    </location>
</feature>
<feature type="compositionally biased region" description="Polar residues" evidence="1">
    <location>
        <begin position="2276"/>
        <end position="2290"/>
    </location>
</feature>
<feature type="compositionally biased region" description="Basic and acidic residues" evidence="1">
    <location>
        <begin position="1251"/>
        <end position="1263"/>
    </location>
</feature>
<feature type="compositionally biased region" description="Basic and acidic residues" evidence="1">
    <location>
        <begin position="411"/>
        <end position="429"/>
    </location>
</feature>
<feature type="compositionally biased region" description="Low complexity" evidence="1">
    <location>
        <begin position="964"/>
        <end position="976"/>
    </location>
</feature>
<sequence length="2464" mass="259579">MKLRRFIPISWWILFLLLALLPRFANSFGVDVNMDVDAEENDLFNMLMLEDSVVSLDQERNPMSSFQFLSINTKVPQGYQGLPKKSAILARGHTFHEVKDCKVFLDLELLNFDSPKGRICLFQDVVKSYGSFTSTSTITIGDEEPMDLSSYMADSAQPVTGYMIGERSFYGNLRLYDKINDYFIVFYIEPEENLELYNIKPKIPNPQNEKKPGNNAVLFEYLPEPETPIDDAILPRDDEPYYADDLYDTGNNNGPDLINSLVVSKQHQSDGTGEENDSKDEDEHGKKSNMESRDTDEEDDVKPPSRTDEGDDDDEDEHHSTRSMPSIVIENSPEFINVDKSVHQVIPINQYIIISKGADDKSEEGDGGDDKKPPRHKKHRKNKPGDKPGADKDNDDDSRYRECEGDCEDEEHNKHPSIDRHTTSERELTTQEVSLTSDFSSTEAHTTSLPKKYHSTTALPKMVKFHSTTVTVLDKLFTTVRLYHSTETTDKLTTQAPIMHSTERTINTNYESSTLLHSTELSVAPEITTPTVFHSTEQSVTPTILHSTDQSVPPTVLHSTEQSVSPTVLHSTEQSVSPTVLHSTEQSVSPTVLHSTEQSVSPTVLHSTEQSVTPTVFHWTGLSDIPTTPTMFHSTEQSVVPTTPTVFHSTEQSEVTTTPTVFHSTEQSIVPTTPTVFHSTEQSDIPTTSTVFHSTIVPTTPTVFHSTEQSVVPTTPTVFHSTEKSDIPTTPTAFHSTENSDIPATPTVFHSTEKSDIPTTPTVFHSTENSDIPTTPTVFHSTEKSDVPTTPTVLNSAPHSSVPTTPTILHSTDISVAPTSPPAWNSTEESFLHTKPSESHSTSQTYFHTTATVPNSEQHSSVPITPTIHHSTSALEISQGSVGVSTKHTTGEPGQSPSSIHEGSSSHHASPKHTPMTGNASTSLPILHTTGKTASQEHDNFTHADAHASSHSPGSTVSRAFNATTTPSTPKSFTTPAEEEASHGPVAVSKQHTTGEPGHPSTISIHEGSSSHHATLKHTPLTGNASSGLPLADTTGKTHAPKHDNFTHADAHASSHSPGSTVSRAFNATTTPSTPKSFTTPAEQEASHGPVAVSKQHTTGEPGHPSTISIHEGSSSHHATSKHTPLTGNASSGLPLADTTGKTHAPKHDNFTHADAHASSHSPGSTVSRAFNATTTPSTPKSFTTPAEEEASHGPVAVSKQHTTGEPGHPSTISIHEGSSSHHATLKHTPLTGNASSGLPLADTTGKTHAPKHDNFSHADAHASSHKPGSTVSRAFNATTTPSTPKSFTTPAEEDASHGPVAVSKQHTTGEPGHPSTISIHEGSSSHHATLKHTPLTGNASSGLPLADTTGKTHAPKHDNFTHADAHASSHSPGSTVSRAFNATTTPSTPKSFTTPAEEEASHGPVAVSKQHTTGEPGHPSTISIHEGSSSHHATLKHTPLTGNASSGLPLADTTGKTHAPKHDNFTHADAHASSHSPGSTVSRAFNATTTPSTPKSFTTPAEEEASHGPVAVSKQHTTGEPGHPSTISIHEGSSSHHASSKHTPMTGNASTSLPILDTTGKTASQEHKNVTHADVHASSHSPGSTVPQALNGTTTPSTPKSFTTPGEEEASHGPVAVSKQHTTDTTGKTHAPKHDNFTHADAHASSHSPGSTVSRAFNATTTPSTPKSFTTPAEEEASHGPVAVSKQHTTGEPGHPSTISIHEGSSSHHATLKHTPLTGNASSGLPLADTTGKTHAPKHDNFTHADAHASSHSPGSTVSRAFNATTTPSTPKSFTTPAEEEASHGPVAVSKQHTTGEPGHPSTISIHEGSSSHHATLKHTPLTGNASSGLPLADTTGKTHAPKHDNFTHADAHASSHSPGSTVSRAFNATTTPSTPKSFTTPAEEEASHGPVAVSKQHTTGEPGHPSTISIHEGSSSHHATLKHTPLTGNASSGLPLADTTGKTHAPKHDNFTHADAHASSHSPGSTVSRAFNATTTPSTPKSFTTPAEEEASHGPVAVSKQHTTGEPGHPSTISIHEGSSSHHATLKHTPLTGNASSGLPLADTTGKTHAPKHDNFTHADAHASSHSPGSTVSRAFNATTTPSTPKSFTTPAEEEASHGPVAVSKQHTTGEPGHPSTISIHEGSSSHHATLKHTPLTGNASSGLPLADTTGKTHAPKHDNFTHADAHASSHSPGSTVSRAFNATTTPSTPKSFTTPAEEEASHGPVAVSKQHTTGEPGHPSTISIHEGSSSHHATLKHTPLTGNASSGLPLADTTGKTHAPKHDNFTHADAHASSHSPGSTVSRAFNATTTPSTPKSFTTPAEEEASHGPVAVSKQHTTGEPGHPSTISIHEGSSSHHATLKHTPLTGNASSGLPLADTTGKTHAPKHDNFTHADAHASSHSPGSTVSRAFNATTTPSTPKSFTTPAEEEASHGPVAVSKQHTTGEPGHPSTISIHEGSSSHHATLKHTPLTVMPRVVATCR</sequence>
<feature type="compositionally biased region" description="Low complexity" evidence="1">
    <location>
        <begin position="2081"/>
        <end position="2093"/>
    </location>
</feature>
<feature type="region of interest" description="Disordered" evidence="1">
    <location>
        <begin position="717"/>
        <end position="741"/>
    </location>
</feature>
<feature type="compositionally biased region" description="Polar residues" evidence="1">
    <location>
        <begin position="1106"/>
        <end position="1132"/>
    </location>
</feature>
<feature type="compositionally biased region" description="Polar residues" evidence="1">
    <location>
        <begin position="1856"/>
        <end position="1870"/>
    </location>
</feature>
<feature type="compositionally biased region" description="Basic and acidic residues" evidence="1">
    <location>
        <begin position="2053"/>
        <end position="2065"/>
    </location>
</feature>
<name>A0A226CWP5_FOLCA</name>
<feature type="compositionally biased region" description="Polar residues" evidence="1">
    <location>
        <begin position="430"/>
        <end position="449"/>
    </location>
</feature>
<feature type="compositionally biased region" description="Polar residues" evidence="1">
    <location>
        <begin position="1054"/>
        <end position="1068"/>
    </location>
</feature>
<keyword evidence="2" id="KW-0732">Signal</keyword>
<feature type="compositionally biased region" description="Basic and acidic residues" evidence="1">
    <location>
        <begin position="2368"/>
        <end position="2380"/>
    </location>
</feature>
<feature type="compositionally biased region" description="Polar residues" evidence="1">
    <location>
        <begin position="1369"/>
        <end position="1383"/>
    </location>
</feature>
<feature type="compositionally biased region" description="Polar residues" evidence="1">
    <location>
        <begin position="2433"/>
        <end position="2445"/>
    </location>
</feature>
<keyword evidence="4" id="KW-1185">Reference proteome</keyword>
<feature type="compositionally biased region" description="Polar residues" evidence="1">
    <location>
        <begin position="1698"/>
        <end position="1710"/>
    </location>
</feature>
<feature type="compositionally biased region" description="Low complexity" evidence="1">
    <location>
        <begin position="1384"/>
        <end position="1396"/>
    </location>
</feature>
<feature type="compositionally biased region" description="Low complexity" evidence="1">
    <location>
        <begin position="1661"/>
        <end position="1673"/>
    </location>
</feature>
<feature type="compositionally biased region" description="Basic residues" evidence="1">
    <location>
        <begin position="373"/>
        <end position="382"/>
    </location>
</feature>
<gene>
    <name evidence="3" type="ORF">Fcan01_28424</name>
</gene>
<feature type="compositionally biased region" description="Polar residues" evidence="1">
    <location>
        <begin position="1803"/>
        <end position="1815"/>
    </location>
</feature>
<feature type="compositionally biased region" description="Polar residues" evidence="1">
    <location>
        <begin position="1579"/>
        <end position="1593"/>
    </location>
</feature>
<feature type="region of interest" description="Disordered" evidence="1">
    <location>
        <begin position="944"/>
        <end position="2452"/>
    </location>
</feature>
<feature type="compositionally biased region" description="Basic and acidic residues" evidence="1">
    <location>
        <begin position="1633"/>
        <end position="1645"/>
    </location>
</feature>
<feature type="compositionally biased region" description="Polar residues" evidence="1">
    <location>
        <begin position="1316"/>
        <end position="1328"/>
    </location>
</feature>
<feature type="compositionally biased region" description="Polar residues" evidence="1">
    <location>
        <begin position="916"/>
        <end position="925"/>
    </location>
</feature>
<feature type="compositionally biased region" description="Low complexity" evidence="1">
    <location>
        <begin position="1976"/>
        <end position="1988"/>
    </location>
</feature>
<feature type="compositionally biased region" description="Polar residues" evidence="1">
    <location>
        <begin position="1908"/>
        <end position="1920"/>
    </location>
</feature>